<gene>
    <name evidence="1" type="ORF">GCM10010383_57330</name>
</gene>
<evidence type="ECO:0000313" key="2">
    <source>
        <dbReference type="Proteomes" id="UP000617743"/>
    </source>
</evidence>
<evidence type="ECO:0000313" key="1">
    <source>
        <dbReference type="EMBL" id="GGX19758.1"/>
    </source>
</evidence>
<keyword evidence="2" id="KW-1185">Reference proteome</keyword>
<dbReference type="EMBL" id="BMWC01000009">
    <property type="protein sequence ID" value="GGX19758.1"/>
    <property type="molecule type" value="Genomic_DNA"/>
</dbReference>
<comment type="caution">
    <text evidence="1">The sequence shown here is derived from an EMBL/GenBank/DDBJ whole genome shotgun (WGS) entry which is preliminary data.</text>
</comment>
<accession>A0ABQ2XIU7</accession>
<protein>
    <submittedName>
        <fullName evidence="1">Uncharacterized protein</fullName>
    </submittedName>
</protein>
<name>A0ABQ2XIU7_9ACTN</name>
<reference evidence="2" key="1">
    <citation type="journal article" date="2019" name="Int. J. Syst. Evol. Microbiol.">
        <title>The Global Catalogue of Microorganisms (GCM) 10K type strain sequencing project: providing services to taxonomists for standard genome sequencing and annotation.</title>
        <authorList>
            <consortium name="The Broad Institute Genomics Platform"/>
            <consortium name="The Broad Institute Genome Sequencing Center for Infectious Disease"/>
            <person name="Wu L."/>
            <person name="Ma J."/>
        </authorList>
    </citation>
    <scope>NUCLEOTIDE SEQUENCE [LARGE SCALE GENOMIC DNA]</scope>
    <source>
        <strain evidence="2">JCM 4866</strain>
    </source>
</reference>
<dbReference type="Proteomes" id="UP000617743">
    <property type="component" value="Unassembled WGS sequence"/>
</dbReference>
<sequence length="56" mass="6074">MVCSYPRSRNNWKAAATKASRMGGFPVPAPAFSELMAWNVAPAESRMALSALFGRN</sequence>
<proteinExistence type="predicted"/>
<organism evidence="1 2">
    <name type="scientific">Streptomyces lomondensis</name>
    <dbReference type="NCBI Taxonomy" id="68229"/>
    <lineage>
        <taxon>Bacteria</taxon>
        <taxon>Bacillati</taxon>
        <taxon>Actinomycetota</taxon>
        <taxon>Actinomycetes</taxon>
        <taxon>Kitasatosporales</taxon>
        <taxon>Streptomycetaceae</taxon>
        <taxon>Streptomyces</taxon>
    </lineage>
</organism>